<sequence>MATKEKIQSIRDLTPQEDISLCSSMSDEQEAVIRDVISRVADKWSLWALSELAQHGPLRFSRVLERVEGVSQKSLTATLRHLERDGLITRTVTAQVPIRVDYDATDLGRAMVLEVHPLWMWAAVNLDRFTKSRRTYDRSQERRLRAEAGVGTN</sequence>
<dbReference type="Proteomes" id="UP000006844">
    <property type="component" value="Chromosome"/>
</dbReference>
<evidence type="ECO:0000313" key="6">
    <source>
        <dbReference type="Proteomes" id="UP000006844"/>
    </source>
</evidence>
<evidence type="ECO:0000256" key="3">
    <source>
        <dbReference type="ARBA" id="ARBA00023163"/>
    </source>
</evidence>
<keyword evidence="2" id="KW-0238">DNA-binding</keyword>
<dbReference type="PROSITE" id="PS51118">
    <property type="entry name" value="HTH_HXLR"/>
    <property type="match status" value="1"/>
</dbReference>
<organism evidence="5 6">
    <name type="scientific">Terriglobus saanensis (strain ATCC BAA-1853 / DSM 23119 / SP1PR4)</name>
    <dbReference type="NCBI Taxonomy" id="401053"/>
    <lineage>
        <taxon>Bacteria</taxon>
        <taxon>Pseudomonadati</taxon>
        <taxon>Acidobacteriota</taxon>
        <taxon>Terriglobia</taxon>
        <taxon>Terriglobales</taxon>
        <taxon>Acidobacteriaceae</taxon>
        <taxon>Terriglobus</taxon>
    </lineage>
</organism>
<dbReference type="PANTHER" id="PTHR33204:SF39">
    <property type="entry name" value="TRANSCRIPTIONAL REGULATORY PROTEIN"/>
    <property type="match status" value="1"/>
</dbReference>
<dbReference type="STRING" id="401053.AciPR4_3960"/>
<dbReference type="InterPro" id="IPR002577">
    <property type="entry name" value="HTH_HxlR"/>
</dbReference>
<dbReference type="Gene3D" id="1.10.10.10">
    <property type="entry name" value="Winged helix-like DNA-binding domain superfamily/Winged helix DNA-binding domain"/>
    <property type="match status" value="1"/>
</dbReference>
<dbReference type="InterPro" id="IPR036390">
    <property type="entry name" value="WH_DNA-bd_sf"/>
</dbReference>
<proteinExistence type="predicted"/>
<dbReference type="OrthoDB" id="9791143at2"/>
<protein>
    <submittedName>
        <fullName evidence="5">Transcriptional regulator, HxlR family</fullName>
    </submittedName>
</protein>
<reference evidence="5 6" key="1">
    <citation type="journal article" date="2012" name="Stand. Genomic Sci.">
        <title>Complete genome sequence of Terriglobus saanensis type strain SP1PR4(T), an Acidobacteria from tundra soil.</title>
        <authorList>
            <person name="Rawat S.R."/>
            <person name="Mannisto M.K."/>
            <person name="Starovoytov V."/>
            <person name="Goodwin L."/>
            <person name="Nolan M."/>
            <person name="Hauser L."/>
            <person name="Land M."/>
            <person name="Davenport K.W."/>
            <person name="Woyke T."/>
            <person name="Haggblom M.M."/>
        </authorList>
    </citation>
    <scope>NUCLEOTIDE SEQUENCE</scope>
    <source>
        <strain evidence="6">ATCC BAA-1853 / DSM 23119 / SP1PR4</strain>
    </source>
</reference>
<feature type="domain" description="HTH hxlR-type" evidence="4">
    <location>
        <begin position="22"/>
        <end position="130"/>
    </location>
</feature>
<keyword evidence="6" id="KW-1185">Reference proteome</keyword>
<dbReference type="eggNOG" id="COG1733">
    <property type="taxonomic scope" value="Bacteria"/>
</dbReference>
<evidence type="ECO:0000259" key="4">
    <source>
        <dbReference type="PROSITE" id="PS51118"/>
    </source>
</evidence>
<dbReference type="Pfam" id="PF01638">
    <property type="entry name" value="HxlR"/>
    <property type="match status" value="1"/>
</dbReference>
<keyword evidence="3" id="KW-0804">Transcription</keyword>
<dbReference type="GO" id="GO:0003677">
    <property type="term" value="F:DNA binding"/>
    <property type="evidence" value="ECO:0007669"/>
    <property type="project" value="UniProtKB-KW"/>
</dbReference>
<evidence type="ECO:0000256" key="2">
    <source>
        <dbReference type="ARBA" id="ARBA00023125"/>
    </source>
</evidence>
<evidence type="ECO:0000313" key="5">
    <source>
        <dbReference type="EMBL" id="ADV84709.1"/>
    </source>
</evidence>
<dbReference type="HOGENOM" id="CLU_111585_2_1_0"/>
<dbReference type="AlphaFoldDB" id="E8V3M2"/>
<dbReference type="KEGG" id="tsa:AciPR4_3960"/>
<dbReference type="RefSeq" id="WP_013570439.1">
    <property type="nucleotide sequence ID" value="NC_014963.1"/>
</dbReference>
<name>E8V3M2_TERSS</name>
<evidence type="ECO:0000256" key="1">
    <source>
        <dbReference type="ARBA" id="ARBA00023015"/>
    </source>
</evidence>
<dbReference type="PANTHER" id="PTHR33204">
    <property type="entry name" value="TRANSCRIPTIONAL REGULATOR, MARR FAMILY"/>
    <property type="match status" value="1"/>
</dbReference>
<dbReference type="InterPro" id="IPR036388">
    <property type="entry name" value="WH-like_DNA-bd_sf"/>
</dbReference>
<accession>E8V3M2</accession>
<dbReference type="EMBL" id="CP002467">
    <property type="protein sequence ID" value="ADV84709.1"/>
    <property type="molecule type" value="Genomic_DNA"/>
</dbReference>
<keyword evidence="1" id="KW-0805">Transcription regulation</keyword>
<dbReference type="SUPFAM" id="SSF46785">
    <property type="entry name" value="Winged helix' DNA-binding domain"/>
    <property type="match status" value="1"/>
</dbReference>
<gene>
    <name evidence="5" type="ordered locus">AciPR4_3960</name>
</gene>